<feature type="compositionally biased region" description="Polar residues" evidence="6">
    <location>
        <begin position="17"/>
        <end position="26"/>
    </location>
</feature>
<reference evidence="8 9" key="1">
    <citation type="submission" date="2019-05" db="EMBL/GenBank/DDBJ databases">
        <title>Draft genome sequence of Actinomadura geliboluensis A8036.</title>
        <authorList>
            <person name="Saricaoglu S."/>
            <person name="Isik K."/>
        </authorList>
    </citation>
    <scope>NUCLEOTIDE SEQUENCE [LARGE SCALE GENOMIC DNA]</scope>
    <source>
        <strain evidence="8 9">A8036</strain>
    </source>
</reference>
<keyword evidence="4 7" id="KW-1133">Transmembrane helix</keyword>
<sequence>MTWLVTHVARRAPGSRGTMTNATELESPSPPDADDRTRDGSRPRLRGAGTPGLAVLAAAAVATPLTIDDTAVQYLIAYVVIMSLPALTLHLCMGIGGIFTLGQAALFGTGAYLGVVLMDRVSLDGVVALPLVGLAGALLGALMALVTLRVSDLYLALTTLAFGFIGENVVRNSDYLGGATGILGYRLNFAGRPLEDPRLLYWVGLGYGLMFMVIIASVRRSKIGRALMAGRESPIAARSIGIDTRRYRVLALALGGAFAAVAGGLYPAYALVLDPTVYGLDLTLAVLTIAIIGGLRSMPGVIGATILLTYFRNSAESFGVAPYVLLIYGAFVVLTLRFLPMGVAGLLGSPSLRLAVAHALRPFSGRGR</sequence>
<organism evidence="8 9">
    <name type="scientific">Actinomadura geliboluensis</name>
    <dbReference type="NCBI Taxonomy" id="882440"/>
    <lineage>
        <taxon>Bacteria</taxon>
        <taxon>Bacillati</taxon>
        <taxon>Actinomycetota</taxon>
        <taxon>Actinomycetes</taxon>
        <taxon>Streptosporangiales</taxon>
        <taxon>Thermomonosporaceae</taxon>
        <taxon>Actinomadura</taxon>
    </lineage>
</organism>
<dbReference type="CDD" id="cd06581">
    <property type="entry name" value="TM_PBP1_LivM_like"/>
    <property type="match status" value="1"/>
</dbReference>
<dbReference type="Pfam" id="PF02653">
    <property type="entry name" value="BPD_transp_2"/>
    <property type="match status" value="1"/>
</dbReference>
<feature type="transmembrane region" description="Helical" evidence="7">
    <location>
        <begin position="153"/>
        <end position="170"/>
    </location>
</feature>
<feature type="transmembrane region" description="Helical" evidence="7">
    <location>
        <begin position="98"/>
        <end position="115"/>
    </location>
</feature>
<proteinExistence type="predicted"/>
<dbReference type="PANTHER" id="PTHR30482">
    <property type="entry name" value="HIGH-AFFINITY BRANCHED-CHAIN AMINO ACID TRANSPORT SYSTEM PERMEASE"/>
    <property type="match status" value="1"/>
</dbReference>
<feature type="compositionally biased region" description="Basic and acidic residues" evidence="6">
    <location>
        <begin position="33"/>
        <end position="42"/>
    </location>
</feature>
<gene>
    <name evidence="8" type="ORF">ETD96_09760</name>
</gene>
<evidence type="ECO:0000256" key="2">
    <source>
        <dbReference type="ARBA" id="ARBA00022475"/>
    </source>
</evidence>
<accession>A0A5S4H6P7</accession>
<feature type="region of interest" description="Disordered" evidence="6">
    <location>
        <begin position="14"/>
        <end position="47"/>
    </location>
</feature>
<keyword evidence="5 7" id="KW-0472">Membrane</keyword>
<evidence type="ECO:0000313" key="9">
    <source>
        <dbReference type="Proteomes" id="UP000305238"/>
    </source>
</evidence>
<feature type="transmembrane region" description="Helical" evidence="7">
    <location>
        <begin position="127"/>
        <end position="146"/>
    </location>
</feature>
<protein>
    <submittedName>
        <fullName evidence="8">Branched-chain amino acid ABC transporter permease</fullName>
    </submittedName>
</protein>
<name>A0A5S4H6P7_9ACTN</name>
<evidence type="ECO:0000256" key="5">
    <source>
        <dbReference type="ARBA" id="ARBA00023136"/>
    </source>
</evidence>
<dbReference type="Proteomes" id="UP000305238">
    <property type="component" value="Unassembled WGS sequence"/>
</dbReference>
<feature type="transmembrane region" description="Helical" evidence="7">
    <location>
        <begin position="45"/>
        <end position="65"/>
    </location>
</feature>
<feature type="transmembrane region" description="Helical" evidence="7">
    <location>
        <begin position="284"/>
        <end position="311"/>
    </location>
</feature>
<evidence type="ECO:0000256" key="1">
    <source>
        <dbReference type="ARBA" id="ARBA00004651"/>
    </source>
</evidence>
<keyword evidence="2" id="KW-1003">Cell membrane</keyword>
<dbReference type="OrthoDB" id="9814461at2"/>
<dbReference type="GO" id="GO:0005886">
    <property type="term" value="C:plasma membrane"/>
    <property type="evidence" value="ECO:0007669"/>
    <property type="project" value="UniProtKB-SubCell"/>
</dbReference>
<comment type="caution">
    <text evidence="8">The sequence shown here is derived from an EMBL/GenBank/DDBJ whole genome shotgun (WGS) entry which is preliminary data.</text>
</comment>
<feature type="transmembrane region" description="Helical" evidence="7">
    <location>
        <begin position="249"/>
        <end position="272"/>
    </location>
</feature>
<feature type="transmembrane region" description="Helical" evidence="7">
    <location>
        <begin position="199"/>
        <end position="218"/>
    </location>
</feature>
<evidence type="ECO:0000256" key="3">
    <source>
        <dbReference type="ARBA" id="ARBA00022692"/>
    </source>
</evidence>
<evidence type="ECO:0000313" key="8">
    <source>
        <dbReference type="EMBL" id="TMR40632.1"/>
    </source>
</evidence>
<keyword evidence="9" id="KW-1185">Reference proteome</keyword>
<comment type="subcellular location">
    <subcellularLocation>
        <location evidence="1">Cell membrane</location>
        <topology evidence="1">Multi-pass membrane protein</topology>
    </subcellularLocation>
</comment>
<dbReference type="InterPro" id="IPR001851">
    <property type="entry name" value="ABC_transp_permease"/>
</dbReference>
<dbReference type="PANTHER" id="PTHR30482:SF20">
    <property type="entry name" value="HIGH-AFFINITY BRANCHED-CHAIN AMINO ACID TRANSPORT SYSTEM PERMEASE PROTEIN LIVM"/>
    <property type="match status" value="1"/>
</dbReference>
<keyword evidence="3 7" id="KW-0812">Transmembrane</keyword>
<feature type="transmembrane region" description="Helical" evidence="7">
    <location>
        <begin position="71"/>
        <end position="91"/>
    </location>
</feature>
<dbReference type="InterPro" id="IPR043428">
    <property type="entry name" value="LivM-like"/>
</dbReference>
<evidence type="ECO:0000256" key="7">
    <source>
        <dbReference type="SAM" id="Phobius"/>
    </source>
</evidence>
<dbReference type="EMBL" id="VCKZ01000048">
    <property type="protein sequence ID" value="TMR40632.1"/>
    <property type="molecule type" value="Genomic_DNA"/>
</dbReference>
<feature type="transmembrane region" description="Helical" evidence="7">
    <location>
        <begin position="323"/>
        <end position="347"/>
    </location>
</feature>
<evidence type="ECO:0000256" key="4">
    <source>
        <dbReference type="ARBA" id="ARBA00022989"/>
    </source>
</evidence>
<dbReference type="GO" id="GO:0015658">
    <property type="term" value="F:branched-chain amino acid transmembrane transporter activity"/>
    <property type="evidence" value="ECO:0007669"/>
    <property type="project" value="InterPro"/>
</dbReference>
<evidence type="ECO:0000256" key="6">
    <source>
        <dbReference type="SAM" id="MobiDB-lite"/>
    </source>
</evidence>
<dbReference type="AlphaFoldDB" id="A0A5S4H6P7"/>